<feature type="domain" description="Zn(2)-C6 fungal-type" evidence="6">
    <location>
        <begin position="19"/>
        <end position="49"/>
    </location>
</feature>
<dbReference type="SUPFAM" id="SSF57701">
    <property type="entry name" value="Zn2/Cys6 DNA-binding domain"/>
    <property type="match status" value="1"/>
</dbReference>
<keyword evidence="2" id="KW-0238">DNA-binding</keyword>
<dbReference type="GO" id="GO:0008270">
    <property type="term" value="F:zinc ion binding"/>
    <property type="evidence" value="ECO:0007669"/>
    <property type="project" value="InterPro"/>
</dbReference>
<dbReference type="InterPro" id="IPR021858">
    <property type="entry name" value="Fun_TF"/>
</dbReference>
<dbReference type="PROSITE" id="PS00463">
    <property type="entry name" value="ZN2_CY6_FUNGAL_1"/>
    <property type="match status" value="1"/>
</dbReference>
<organism evidence="7">
    <name type="scientific">Talaromyces marneffei PM1</name>
    <dbReference type="NCBI Taxonomy" id="1077442"/>
    <lineage>
        <taxon>Eukaryota</taxon>
        <taxon>Fungi</taxon>
        <taxon>Dikarya</taxon>
        <taxon>Ascomycota</taxon>
        <taxon>Pezizomycotina</taxon>
        <taxon>Eurotiomycetes</taxon>
        <taxon>Eurotiomycetidae</taxon>
        <taxon>Eurotiales</taxon>
        <taxon>Trichocomaceae</taxon>
        <taxon>Talaromyces</taxon>
        <taxon>Talaromyces sect. Talaromyces</taxon>
    </lineage>
</organism>
<reference evidence="7" key="2">
    <citation type="journal article" date="2014" name="PLoS Genet.">
        <title>Signature gene expression reveals novel clues to the molecular mechanisms of dimorphic transition in Penicillium marneffei.</title>
        <authorList>
            <person name="Yang E."/>
            <person name="Wang G."/>
            <person name="Cai J."/>
            <person name="Woo P.C."/>
            <person name="Lau S.K."/>
            <person name="Yuen K.-Y."/>
            <person name="Chow W.-N."/>
            <person name="Lin X."/>
        </authorList>
    </citation>
    <scope>NUCLEOTIDE SEQUENCE</scope>
    <source>
        <strain evidence="7">PM1</strain>
    </source>
</reference>
<dbReference type="InterPro" id="IPR001138">
    <property type="entry name" value="Zn2Cys6_DnaBD"/>
</dbReference>
<dbReference type="Pfam" id="PF11951">
    <property type="entry name" value="Fungal_trans_2"/>
    <property type="match status" value="1"/>
</dbReference>
<dbReference type="Gene3D" id="4.10.240.10">
    <property type="entry name" value="Zn(2)-C6 fungal-type DNA-binding domain"/>
    <property type="match status" value="1"/>
</dbReference>
<evidence type="ECO:0000256" key="4">
    <source>
        <dbReference type="ARBA" id="ARBA00023242"/>
    </source>
</evidence>
<dbReference type="GO" id="GO:0000981">
    <property type="term" value="F:DNA-binding transcription factor activity, RNA polymerase II-specific"/>
    <property type="evidence" value="ECO:0007669"/>
    <property type="project" value="InterPro"/>
</dbReference>
<dbReference type="EMBL" id="JPOX01000031">
    <property type="protein sequence ID" value="KFX43963.1"/>
    <property type="molecule type" value="Genomic_DNA"/>
</dbReference>
<keyword evidence="1" id="KW-0805">Transcription regulation</keyword>
<dbReference type="SMART" id="SM00066">
    <property type="entry name" value="GAL4"/>
    <property type="match status" value="1"/>
</dbReference>
<protein>
    <submittedName>
        <fullName evidence="7">Sterol uptake control protein 2</fullName>
    </submittedName>
</protein>
<dbReference type="HOGENOM" id="CLU_018979_3_0_1"/>
<evidence type="ECO:0000313" key="7">
    <source>
        <dbReference type="EMBL" id="KFX43963.1"/>
    </source>
</evidence>
<dbReference type="InterPro" id="IPR036864">
    <property type="entry name" value="Zn2-C6_fun-type_DNA-bd_sf"/>
</dbReference>
<evidence type="ECO:0000256" key="2">
    <source>
        <dbReference type="ARBA" id="ARBA00023125"/>
    </source>
</evidence>
<dbReference type="InterPro" id="IPR052400">
    <property type="entry name" value="Zn2-C6_fungal_TF"/>
</dbReference>
<evidence type="ECO:0000256" key="1">
    <source>
        <dbReference type="ARBA" id="ARBA00023015"/>
    </source>
</evidence>
<dbReference type="Pfam" id="PF00172">
    <property type="entry name" value="Zn_clus"/>
    <property type="match status" value="1"/>
</dbReference>
<dbReference type="eggNOG" id="ENOG502R6NR">
    <property type="taxonomic scope" value="Eukaryota"/>
</dbReference>
<dbReference type="AlphaFoldDB" id="A0A093XFI5"/>
<accession>A0A093XFI5</accession>
<evidence type="ECO:0000259" key="6">
    <source>
        <dbReference type="PROSITE" id="PS50048"/>
    </source>
</evidence>
<evidence type="ECO:0000256" key="3">
    <source>
        <dbReference type="ARBA" id="ARBA00023163"/>
    </source>
</evidence>
<feature type="region of interest" description="Disordered" evidence="5">
    <location>
        <begin position="541"/>
        <end position="566"/>
    </location>
</feature>
<gene>
    <name evidence="7" type="ORF">GQ26_0310340</name>
</gene>
<sequence>MPGPGGGPPRKSHTKSRNGCRTCKRRHIRCDETFPQCRNCTKHNCRCDYMDIQAARDETTPTAATTPPNLMITPEIDAEIEQWRTTGVPPFPELDITPRNDWHRFSKSTLRLIYHIAGLSIDLHRRGLGETTVWSAHMPRLLAIAVTSDFVMSSILALSALHMAYVTGSQETVNLSHHHRKIASKGLQTALGAFSKGNCDAILAASLALSWQAADWASMSTLQKGILFVLDSMHPSWKETSEIAQILESQRTLRTRGLTASSDTSSNGTLSNIDSAIADLHRSQERLQHIPEFYDTITELIGYVKQVRSEVPFQPKVAFSRLHSLRAWIFWLPTKLLRGGEGDVGALAVLAHFYSAALILEPFFHGLESSYLGCMALNLIENIDVILHSRQSRFPTSHITQLAISLMDAPRHTVNDYKTPIQWMPRIQTHNMNHMMPTPPSPYRQFDDYPPSSSFVTSSPYIPTTTAAFPHAVTSPPPFQQPSRTYRTSGNFSSFYMSPTVPTSSEYYDDSLSDYSRPGTIEHSPSFSSYGNEYLHGLPTTEAPGSYHPGMVHDGNSGSVPPELWT</sequence>
<name>A0A093XFI5_TALMA</name>
<proteinExistence type="predicted"/>
<reference key="1">
    <citation type="journal article" date="2014" name="PLoS Genet.">
        <title>Signature Gene Expression Reveals Novel Clues to the Molecular Mechanisms of Dimorphic Transition in Penicillium marneffei.</title>
        <authorList>
            <person name="Yang E."/>
            <person name="Wang G."/>
            <person name="Cai J."/>
            <person name="Woo P.C."/>
            <person name="Lau S.K."/>
            <person name="Yuen K.-Y."/>
            <person name="Chow W.-N."/>
            <person name="Lin X."/>
        </authorList>
    </citation>
    <scope>NUCLEOTIDE SEQUENCE [LARGE SCALE GENOMIC DNA]</scope>
    <source>
        <strain>PM1</strain>
    </source>
</reference>
<dbReference type="CDD" id="cd00067">
    <property type="entry name" value="GAL4"/>
    <property type="match status" value="1"/>
</dbReference>
<dbReference type="PANTHER" id="PTHR47657">
    <property type="entry name" value="STEROL REGULATORY ELEMENT-BINDING PROTEIN ECM22"/>
    <property type="match status" value="1"/>
</dbReference>
<dbReference type="PANTHER" id="PTHR47657:SF12">
    <property type="entry name" value="ZN(II)2CYS6 TRANSCRIPTION FACTOR (EUROFUNG)"/>
    <property type="match status" value="1"/>
</dbReference>
<comment type="caution">
    <text evidence="7">The sequence shown here is derived from an EMBL/GenBank/DDBJ whole genome shotgun (WGS) entry which is preliminary data.</text>
</comment>
<keyword evidence="4" id="KW-0539">Nucleus</keyword>
<dbReference type="PROSITE" id="PS50048">
    <property type="entry name" value="ZN2_CY6_FUNGAL_2"/>
    <property type="match status" value="1"/>
</dbReference>
<keyword evidence="3" id="KW-0804">Transcription</keyword>
<dbReference type="GO" id="GO:0003677">
    <property type="term" value="F:DNA binding"/>
    <property type="evidence" value="ECO:0007669"/>
    <property type="project" value="UniProtKB-KW"/>
</dbReference>
<evidence type="ECO:0000256" key="5">
    <source>
        <dbReference type="SAM" id="MobiDB-lite"/>
    </source>
</evidence>